<dbReference type="InterPro" id="IPR020846">
    <property type="entry name" value="MFS_dom"/>
</dbReference>
<gene>
    <name evidence="9" type="ORF">FH607_019560</name>
</gene>
<evidence type="ECO:0000313" key="9">
    <source>
        <dbReference type="EMBL" id="KAB8162848.1"/>
    </source>
</evidence>
<keyword evidence="5 7" id="KW-0472">Membrane</keyword>
<evidence type="ECO:0000256" key="1">
    <source>
        <dbReference type="ARBA" id="ARBA00004651"/>
    </source>
</evidence>
<protein>
    <submittedName>
        <fullName evidence="9">MFS transporter</fullName>
    </submittedName>
</protein>
<feature type="transmembrane region" description="Helical" evidence="7">
    <location>
        <begin position="378"/>
        <end position="398"/>
    </location>
</feature>
<sequence>MHGHRPAGGRRLPRRADVPGELRPRHRLGRHRALPGPGAARQAGSAEQRELRAGRPAARRARGGPAVTTDAAPAEAAAPAPRPLRANRDFRLLWVGQALSDFGASMTFVVLPLALLGGGHSPQAASTIGTAVLVTAMLARLPGGYLADRFRHRTLMLVADVARCAMFAVVAVWTFLGDLPLWLAVVSVMVAQLGVELFKPSQSAVVRRVVPAGQLPTAMSLNQARGYAAEIAAPAAAGLLVAVELGLPFAVEAATFAASAVCVWFLSPTARASRASEPPPADRAPRADQDRRPGDGERFWRRMTAGLRYVAANRFLRTLAVLATGLNFLFQALVYALILGLGQRDGGSGAVGAALSAAAVTGLLGSVVAPFLQRRLRIQLLVAAGPALAAALLAVAWAGGSELAFAGSLAAMSLLTPVIAASLAVLLATMVPREIYGRTTAAIGFVTELFQPLGPLAAGLLLAGLPLTGVAALFAAGFGVLAVLALFLPAPTPNPAPAD</sequence>
<dbReference type="PANTHER" id="PTHR23513:SF11">
    <property type="entry name" value="STAPHYLOFERRIN A TRANSPORTER"/>
    <property type="match status" value="1"/>
</dbReference>
<proteinExistence type="predicted"/>
<evidence type="ECO:0000256" key="6">
    <source>
        <dbReference type="SAM" id="MobiDB-lite"/>
    </source>
</evidence>
<keyword evidence="4 7" id="KW-1133">Transmembrane helix</keyword>
<organism evidence="9 10">
    <name type="scientific">Streptomyces mimosae</name>
    <dbReference type="NCBI Taxonomy" id="2586635"/>
    <lineage>
        <taxon>Bacteria</taxon>
        <taxon>Bacillati</taxon>
        <taxon>Actinomycetota</taxon>
        <taxon>Actinomycetes</taxon>
        <taxon>Kitasatosporales</taxon>
        <taxon>Streptomycetaceae</taxon>
        <taxon>Streptomyces</taxon>
    </lineage>
</organism>
<feature type="transmembrane region" description="Helical" evidence="7">
    <location>
        <begin position="469"/>
        <end position="488"/>
    </location>
</feature>
<dbReference type="CDD" id="cd06173">
    <property type="entry name" value="MFS_MefA_like"/>
    <property type="match status" value="1"/>
</dbReference>
<keyword evidence="3 7" id="KW-0812">Transmembrane</keyword>
<dbReference type="InterPro" id="IPR036259">
    <property type="entry name" value="MFS_trans_sf"/>
</dbReference>
<dbReference type="Gene3D" id="1.20.1250.20">
    <property type="entry name" value="MFS general substrate transporter like domains"/>
    <property type="match status" value="1"/>
</dbReference>
<name>A0A5N6A600_9ACTN</name>
<dbReference type="SUPFAM" id="SSF103473">
    <property type="entry name" value="MFS general substrate transporter"/>
    <property type="match status" value="1"/>
</dbReference>
<dbReference type="AlphaFoldDB" id="A0A5N6A600"/>
<evidence type="ECO:0000256" key="2">
    <source>
        <dbReference type="ARBA" id="ARBA00022475"/>
    </source>
</evidence>
<feature type="compositionally biased region" description="Low complexity" evidence="6">
    <location>
        <begin position="63"/>
        <end position="79"/>
    </location>
</feature>
<keyword evidence="2" id="KW-1003">Cell membrane</keyword>
<accession>A0A5N6A600</accession>
<dbReference type="EMBL" id="VDLY02000013">
    <property type="protein sequence ID" value="KAB8162848.1"/>
    <property type="molecule type" value="Genomic_DNA"/>
</dbReference>
<feature type="region of interest" description="Disordered" evidence="6">
    <location>
        <begin position="1"/>
        <end position="80"/>
    </location>
</feature>
<evidence type="ECO:0000256" key="3">
    <source>
        <dbReference type="ARBA" id="ARBA00022692"/>
    </source>
</evidence>
<feature type="compositionally biased region" description="Basic and acidic residues" evidence="6">
    <location>
        <begin position="283"/>
        <end position="296"/>
    </location>
</feature>
<feature type="compositionally biased region" description="Basic and acidic residues" evidence="6">
    <location>
        <begin position="14"/>
        <end position="23"/>
    </location>
</feature>
<feature type="compositionally biased region" description="Basic residues" evidence="6">
    <location>
        <begin position="1"/>
        <end position="13"/>
    </location>
</feature>
<reference evidence="9" key="1">
    <citation type="submission" date="2019-10" db="EMBL/GenBank/DDBJ databases">
        <title>Nonomuraea sp. nov., isolated from Phyllanthus amarus.</title>
        <authorList>
            <person name="Klykleung N."/>
            <person name="Tanasupawat S."/>
        </authorList>
    </citation>
    <scope>NUCLEOTIDE SEQUENCE [LARGE SCALE GENOMIC DNA]</scope>
    <source>
        <strain evidence="9">3MP-10</strain>
    </source>
</reference>
<evidence type="ECO:0000313" key="10">
    <source>
        <dbReference type="Proteomes" id="UP000314251"/>
    </source>
</evidence>
<dbReference type="Proteomes" id="UP000314251">
    <property type="component" value="Unassembled WGS sequence"/>
</dbReference>
<comment type="subcellular location">
    <subcellularLocation>
        <location evidence="1">Cell membrane</location>
        <topology evidence="1">Multi-pass membrane protein</topology>
    </subcellularLocation>
</comment>
<evidence type="ECO:0000259" key="8">
    <source>
        <dbReference type="PROSITE" id="PS50850"/>
    </source>
</evidence>
<feature type="region of interest" description="Disordered" evidence="6">
    <location>
        <begin position="272"/>
        <end position="296"/>
    </location>
</feature>
<feature type="transmembrane region" description="Helical" evidence="7">
    <location>
        <begin position="315"/>
        <end position="338"/>
    </location>
</feature>
<feature type="transmembrane region" description="Helical" evidence="7">
    <location>
        <begin position="124"/>
        <end position="143"/>
    </location>
</feature>
<evidence type="ECO:0000256" key="7">
    <source>
        <dbReference type="SAM" id="Phobius"/>
    </source>
</evidence>
<dbReference type="GO" id="GO:0022857">
    <property type="term" value="F:transmembrane transporter activity"/>
    <property type="evidence" value="ECO:0007669"/>
    <property type="project" value="InterPro"/>
</dbReference>
<feature type="transmembrane region" description="Helical" evidence="7">
    <location>
        <begin position="440"/>
        <end position="463"/>
    </location>
</feature>
<dbReference type="PROSITE" id="PS50850">
    <property type="entry name" value="MFS"/>
    <property type="match status" value="1"/>
</dbReference>
<dbReference type="OrthoDB" id="4544213at2"/>
<feature type="transmembrane region" description="Helical" evidence="7">
    <location>
        <begin position="350"/>
        <end position="371"/>
    </location>
</feature>
<dbReference type="InterPro" id="IPR011701">
    <property type="entry name" value="MFS"/>
</dbReference>
<feature type="transmembrane region" description="Helical" evidence="7">
    <location>
        <begin position="92"/>
        <end position="118"/>
    </location>
</feature>
<dbReference type="PANTHER" id="PTHR23513">
    <property type="entry name" value="INTEGRAL MEMBRANE EFFLUX PROTEIN-RELATED"/>
    <property type="match status" value="1"/>
</dbReference>
<dbReference type="GO" id="GO:0005886">
    <property type="term" value="C:plasma membrane"/>
    <property type="evidence" value="ECO:0007669"/>
    <property type="project" value="UniProtKB-SubCell"/>
</dbReference>
<feature type="compositionally biased region" description="Basic residues" evidence="6">
    <location>
        <begin position="24"/>
        <end position="33"/>
    </location>
</feature>
<comment type="caution">
    <text evidence="9">The sequence shown here is derived from an EMBL/GenBank/DDBJ whole genome shotgun (WGS) entry which is preliminary data.</text>
</comment>
<evidence type="ECO:0000256" key="4">
    <source>
        <dbReference type="ARBA" id="ARBA00022989"/>
    </source>
</evidence>
<evidence type="ECO:0000256" key="5">
    <source>
        <dbReference type="ARBA" id="ARBA00023136"/>
    </source>
</evidence>
<feature type="transmembrane region" description="Helical" evidence="7">
    <location>
        <begin position="404"/>
        <end position="428"/>
    </location>
</feature>
<feature type="domain" description="Major facilitator superfamily (MFS) profile" evidence="8">
    <location>
        <begin position="89"/>
        <end position="494"/>
    </location>
</feature>
<dbReference type="Pfam" id="PF07690">
    <property type="entry name" value="MFS_1"/>
    <property type="match status" value="1"/>
</dbReference>
<keyword evidence="10" id="KW-1185">Reference proteome</keyword>